<accession>H6L356</accession>
<organism evidence="1 2">
    <name type="scientific">Saprospira grandis (strain Lewin)</name>
    <dbReference type="NCBI Taxonomy" id="984262"/>
    <lineage>
        <taxon>Bacteria</taxon>
        <taxon>Pseudomonadati</taxon>
        <taxon>Bacteroidota</taxon>
        <taxon>Saprospiria</taxon>
        <taxon>Saprospirales</taxon>
        <taxon>Saprospiraceae</taxon>
        <taxon>Saprospira</taxon>
    </lineage>
</organism>
<dbReference type="AlphaFoldDB" id="H6L356"/>
<dbReference type="HOGENOM" id="CLU_2883362_0_0_10"/>
<dbReference type="EMBL" id="CP002831">
    <property type="protein sequence ID" value="AFC24883.1"/>
    <property type="molecule type" value="Genomic_DNA"/>
</dbReference>
<reference evidence="1 2" key="1">
    <citation type="journal article" date="2012" name="Stand. Genomic Sci.">
        <title>Complete genome sequencing and analysis of Saprospira grandis str. Lewin, a predatory marine bacterium.</title>
        <authorList>
            <person name="Saw J.H."/>
            <person name="Yuryev A."/>
            <person name="Kanbe M."/>
            <person name="Hou S."/>
            <person name="Young A.G."/>
            <person name="Aizawa S."/>
            <person name="Alam M."/>
        </authorList>
    </citation>
    <scope>NUCLEOTIDE SEQUENCE [LARGE SCALE GENOMIC DNA]</scope>
    <source>
        <strain evidence="1 2">Lewin</strain>
    </source>
</reference>
<evidence type="ECO:0000313" key="1">
    <source>
        <dbReference type="EMBL" id="AFC24883.1"/>
    </source>
</evidence>
<gene>
    <name evidence="1" type="ordered locus">SGRA_2154</name>
</gene>
<dbReference type="Proteomes" id="UP000007519">
    <property type="component" value="Chromosome"/>
</dbReference>
<keyword evidence="2" id="KW-1185">Reference proteome</keyword>
<name>H6L356_SAPGL</name>
<evidence type="ECO:0000313" key="2">
    <source>
        <dbReference type="Proteomes" id="UP000007519"/>
    </source>
</evidence>
<protein>
    <submittedName>
        <fullName evidence="1">Uncharacterized protein</fullName>
    </submittedName>
</protein>
<dbReference type="KEGG" id="sgn:SGRA_2154"/>
<sequence length="63" mass="6129">MFLGLAAFGGRSLSGLAGLLGPAALRALVGGCAAPLQATKPAAAKAACRTPYWSRKASAASLA</sequence>
<proteinExistence type="predicted"/>